<accession>A0ABP6EHR9</accession>
<dbReference type="Pfam" id="PF13649">
    <property type="entry name" value="Methyltransf_25"/>
    <property type="match status" value="1"/>
</dbReference>
<dbReference type="Proteomes" id="UP001500994">
    <property type="component" value="Unassembled WGS sequence"/>
</dbReference>
<keyword evidence="3" id="KW-1185">Reference proteome</keyword>
<evidence type="ECO:0000259" key="1">
    <source>
        <dbReference type="Pfam" id="PF13649"/>
    </source>
</evidence>
<evidence type="ECO:0000313" key="2">
    <source>
        <dbReference type="EMBL" id="GAA2666600.1"/>
    </source>
</evidence>
<dbReference type="Gene3D" id="3.40.50.150">
    <property type="entry name" value="Vaccinia Virus protein VP39"/>
    <property type="match status" value="1"/>
</dbReference>
<protein>
    <recommendedName>
        <fullName evidence="1">Methyltransferase domain-containing protein</fullName>
    </recommendedName>
</protein>
<gene>
    <name evidence="2" type="ORF">GCM10009864_40050</name>
</gene>
<dbReference type="CDD" id="cd02440">
    <property type="entry name" value="AdoMet_MTases"/>
    <property type="match status" value="1"/>
</dbReference>
<name>A0ABP6EHR9_9ACTN</name>
<organism evidence="2 3">
    <name type="scientific">Streptomyces lunalinharesii</name>
    <dbReference type="NCBI Taxonomy" id="333384"/>
    <lineage>
        <taxon>Bacteria</taxon>
        <taxon>Bacillati</taxon>
        <taxon>Actinomycetota</taxon>
        <taxon>Actinomycetes</taxon>
        <taxon>Kitasatosporales</taxon>
        <taxon>Streptomycetaceae</taxon>
        <taxon>Streptomyces</taxon>
    </lineage>
</organism>
<dbReference type="InterPro" id="IPR029063">
    <property type="entry name" value="SAM-dependent_MTases_sf"/>
</dbReference>
<sequence length="240" mass="27386">MTPAQWEALLYDWHNTHRLRRQRDDTAYWTRLTEPHASVLVLGAGTGRVAGALARHAERRRVTAVDLSRERLARIPRTPGLHPVCGDMRSLPLRGPHDAAVIPYSTLQLLLTPEDRERALTETARVLAPGGSVHIDVSESFDSRTETDWRLSLAETCPEAGGRVEEWERHCLHADHVAIEKQFRRAGRVLTEVTERWVYHRALDLDEVLARAGFELLAIDRGYGQDSSPHRLVYHARRRH</sequence>
<dbReference type="InterPro" id="IPR041698">
    <property type="entry name" value="Methyltransf_25"/>
</dbReference>
<dbReference type="RefSeq" id="WP_344577683.1">
    <property type="nucleotide sequence ID" value="NZ_BAAARK010000012.1"/>
</dbReference>
<feature type="domain" description="Methyltransferase" evidence="1">
    <location>
        <begin position="39"/>
        <end position="131"/>
    </location>
</feature>
<evidence type="ECO:0000313" key="3">
    <source>
        <dbReference type="Proteomes" id="UP001500994"/>
    </source>
</evidence>
<comment type="caution">
    <text evidence="2">The sequence shown here is derived from an EMBL/GenBank/DDBJ whole genome shotgun (WGS) entry which is preliminary data.</text>
</comment>
<dbReference type="EMBL" id="BAAARK010000012">
    <property type="protein sequence ID" value="GAA2666600.1"/>
    <property type="molecule type" value="Genomic_DNA"/>
</dbReference>
<reference evidence="3" key="1">
    <citation type="journal article" date="2019" name="Int. J. Syst. Evol. Microbiol.">
        <title>The Global Catalogue of Microorganisms (GCM) 10K type strain sequencing project: providing services to taxonomists for standard genome sequencing and annotation.</title>
        <authorList>
            <consortium name="The Broad Institute Genomics Platform"/>
            <consortium name="The Broad Institute Genome Sequencing Center for Infectious Disease"/>
            <person name="Wu L."/>
            <person name="Ma J."/>
        </authorList>
    </citation>
    <scope>NUCLEOTIDE SEQUENCE [LARGE SCALE GENOMIC DNA]</scope>
    <source>
        <strain evidence="3">JCM 16374</strain>
    </source>
</reference>
<proteinExistence type="predicted"/>
<dbReference type="SUPFAM" id="SSF53335">
    <property type="entry name" value="S-adenosyl-L-methionine-dependent methyltransferases"/>
    <property type="match status" value="1"/>
</dbReference>